<dbReference type="AlphaFoldDB" id="A0A8H4N8A7"/>
<dbReference type="SUPFAM" id="SSF51430">
    <property type="entry name" value="NAD(P)-linked oxidoreductase"/>
    <property type="match status" value="1"/>
</dbReference>
<evidence type="ECO:0000259" key="3">
    <source>
        <dbReference type="Pfam" id="PF00248"/>
    </source>
</evidence>
<gene>
    <name evidence="4" type="ORF">GTA08_BOTSDO01794</name>
</gene>
<dbReference type="InterPro" id="IPR036812">
    <property type="entry name" value="NAD(P)_OxRdtase_dom_sf"/>
</dbReference>
<protein>
    <submittedName>
        <fullName evidence="4">Cytochrome P450</fullName>
    </submittedName>
</protein>
<dbReference type="PANTHER" id="PTHR43625">
    <property type="entry name" value="AFLATOXIN B1 ALDEHYDE REDUCTASE"/>
    <property type="match status" value="1"/>
</dbReference>
<keyword evidence="5" id="KW-1185">Reference proteome</keyword>
<name>A0A8H4N8A7_9PEZI</name>
<organism evidence="4 5">
    <name type="scientific">Botryosphaeria dothidea</name>
    <dbReference type="NCBI Taxonomy" id="55169"/>
    <lineage>
        <taxon>Eukaryota</taxon>
        <taxon>Fungi</taxon>
        <taxon>Dikarya</taxon>
        <taxon>Ascomycota</taxon>
        <taxon>Pezizomycotina</taxon>
        <taxon>Dothideomycetes</taxon>
        <taxon>Dothideomycetes incertae sedis</taxon>
        <taxon>Botryosphaeriales</taxon>
        <taxon>Botryosphaeriaceae</taxon>
        <taxon>Botryosphaeria</taxon>
    </lineage>
</organism>
<dbReference type="Pfam" id="PF00248">
    <property type="entry name" value="Aldo_ket_red"/>
    <property type="match status" value="1"/>
</dbReference>
<feature type="region of interest" description="Disordered" evidence="2">
    <location>
        <begin position="333"/>
        <end position="356"/>
    </location>
</feature>
<dbReference type="InterPro" id="IPR023210">
    <property type="entry name" value="NADP_OxRdtase_dom"/>
</dbReference>
<evidence type="ECO:0000313" key="4">
    <source>
        <dbReference type="EMBL" id="KAF4309536.1"/>
    </source>
</evidence>
<comment type="caution">
    <text evidence="4">The sequence shown here is derived from an EMBL/GenBank/DDBJ whole genome shotgun (WGS) entry which is preliminary data.</text>
</comment>
<evidence type="ECO:0000313" key="5">
    <source>
        <dbReference type="Proteomes" id="UP000572817"/>
    </source>
</evidence>
<feature type="domain" description="NADP-dependent oxidoreductase" evidence="3">
    <location>
        <begin position="17"/>
        <end position="329"/>
    </location>
</feature>
<dbReference type="Proteomes" id="UP000572817">
    <property type="component" value="Unassembled WGS sequence"/>
</dbReference>
<sequence>MSLPTRKLGKDGPEVTAIGLGLMGLSVAYGKPRSDAERMAFLDHAYELGERNWDSGKGPASSPDILTALTPEADAYGDNEDLLGRWFAANPDKRSDIFLATKFGLKFTPAGTLEVDSSPSYVKQALEQSLKRLGIPSVDLYYCHRLDGKTPIEQTVRAMAQLRAEGKIKHIGLSECSADSLRRASAVTRVDAVQIEYSPFALDADADGLMAACRELAVAVVAYSPLGRGMLTGAYRSRDDFAHDDFRRSAPRFSEENFPKNLALVERIREMAAAKGVTPSQLTLAWAAAQGEHVIPIPGTSREERLRENLKALEVVLTPEEENAIRKLSEEAEVHGERYAQDATGSVLQVRDTPRE</sequence>
<dbReference type="InterPro" id="IPR050791">
    <property type="entry name" value="Aldo-Keto_reductase"/>
</dbReference>
<evidence type="ECO:0000256" key="1">
    <source>
        <dbReference type="ARBA" id="ARBA00023002"/>
    </source>
</evidence>
<dbReference type="PANTHER" id="PTHR43625:SF40">
    <property type="entry name" value="ALDO-KETO REDUCTASE YAKC [NADP(+)]"/>
    <property type="match status" value="1"/>
</dbReference>
<dbReference type="EMBL" id="WWBZ02000016">
    <property type="protein sequence ID" value="KAF4309536.1"/>
    <property type="molecule type" value="Genomic_DNA"/>
</dbReference>
<dbReference type="GO" id="GO:0005737">
    <property type="term" value="C:cytoplasm"/>
    <property type="evidence" value="ECO:0007669"/>
    <property type="project" value="TreeGrafter"/>
</dbReference>
<proteinExistence type="predicted"/>
<evidence type="ECO:0000256" key="2">
    <source>
        <dbReference type="SAM" id="MobiDB-lite"/>
    </source>
</evidence>
<dbReference type="Gene3D" id="3.20.20.100">
    <property type="entry name" value="NADP-dependent oxidoreductase domain"/>
    <property type="match status" value="1"/>
</dbReference>
<accession>A0A8H4N8A7</accession>
<dbReference type="OrthoDB" id="37537at2759"/>
<dbReference type="GO" id="GO:0016491">
    <property type="term" value="F:oxidoreductase activity"/>
    <property type="evidence" value="ECO:0007669"/>
    <property type="project" value="UniProtKB-KW"/>
</dbReference>
<keyword evidence="1" id="KW-0560">Oxidoreductase</keyword>
<reference evidence="4" key="1">
    <citation type="submission" date="2020-04" db="EMBL/GenBank/DDBJ databases">
        <title>Genome Assembly and Annotation of Botryosphaeria dothidea sdau 11-99, a Latent Pathogen of Apple Fruit Ring Rot in China.</title>
        <authorList>
            <person name="Yu C."/>
            <person name="Diao Y."/>
            <person name="Lu Q."/>
            <person name="Zhao J."/>
            <person name="Cui S."/>
            <person name="Peng C."/>
            <person name="He B."/>
            <person name="Liu H."/>
        </authorList>
    </citation>
    <scope>NUCLEOTIDE SEQUENCE [LARGE SCALE GENOMIC DNA]</scope>
    <source>
        <strain evidence="4">Sdau11-99</strain>
    </source>
</reference>